<evidence type="ECO:0000256" key="6">
    <source>
        <dbReference type="PIRNR" id="PIRNR002859"/>
    </source>
</evidence>
<dbReference type="PIRSF" id="PIRSF002859">
    <property type="entry name" value="Lipo_traT"/>
    <property type="match status" value="1"/>
</dbReference>
<organism evidence="7 8">
    <name type="scientific">Solimonas aquatica</name>
    <dbReference type="NCBI Taxonomy" id="489703"/>
    <lineage>
        <taxon>Bacteria</taxon>
        <taxon>Pseudomonadati</taxon>
        <taxon>Pseudomonadota</taxon>
        <taxon>Gammaproteobacteria</taxon>
        <taxon>Nevskiales</taxon>
        <taxon>Nevskiaceae</taxon>
        <taxon>Solimonas</taxon>
    </lineage>
</organism>
<dbReference type="InterPro" id="IPR008874">
    <property type="entry name" value="TraT_complement-R"/>
</dbReference>
<evidence type="ECO:0000256" key="1">
    <source>
        <dbReference type="ARBA" id="ARBA00004459"/>
    </source>
</evidence>
<feature type="chain" id="PRO_5019883693" evidence="6">
    <location>
        <begin position="25"/>
        <end position="244"/>
    </location>
</feature>
<evidence type="ECO:0000313" key="7">
    <source>
        <dbReference type="EMBL" id="SER18628.1"/>
    </source>
</evidence>
<evidence type="ECO:0000256" key="2">
    <source>
        <dbReference type="ARBA" id="ARBA00022729"/>
    </source>
</evidence>
<dbReference type="Proteomes" id="UP000199233">
    <property type="component" value="Unassembled WGS sequence"/>
</dbReference>
<dbReference type="STRING" id="489703.SAMN04488038_1192"/>
<evidence type="ECO:0000256" key="3">
    <source>
        <dbReference type="ARBA" id="ARBA00023136"/>
    </source>
</evidence>
<evidence type="ECO:0000256" key="4">
    <source>
        <dbReference type="ARBA" id="ARBA00023139"/>
    </source>
</evidence>
<keyword evidence="3 6" id="KW-0472">Membrane</keyword>
<protein>
    <submittedName>
        <fullName evidence="7">TraT complement resistance protein</fullName>
    </submittedName>
</protein>
<reference evidence="7 8" key="1">
    <citation type="submission" date="2016-10" db="EMBL/GenBank/DDBJ databases">
        <authorList>
            <person name="de Groot N.N."/>
        </authorList>
    </citation>
    <scope>NUCLEOTIDE SEQUENCE [LARGE SCALE GENOMIC DNA]</scope>
    <source>
        <strain evidence="7 8">DSM 25927</strain>
    </source>
</reference>
<proteinExistence type="predicted"/>
<dbReference type="AlphaFoldDB" id="A0A1H9M4K3"/>
<dbReference type="Pfam" id="PF05818">
    <property type="entry name" value="TraT"/>
    <property type="match status" value="1"/>
</dbReference>
<dbReference type="GO" id="GO:0009279">
    <property type="term" value="C:cell outer membrane"/>
    <property type="evidence" value="ECO:0007669"/>
    <property type="project" value="UniProtKB-SubCell"/>
</dbReference>
<sequence length="244" mass="26264">MSRHKTFLRLLSLGVALSLLGGCAATQVALSKKDLDVQTKTSTSVFVDPVPRNQRTIFLDVRSGVMEFDRRNFSQFVKQQFASNENGYQIVDDPDQAHFQMLVYVLNLEKASPTAAQAALQQGYVGGGETMAGAAAGAVIGSRSGNTWTGGVVGGLAATGVSLVANSLVKDVTYMLVADISIRERVAQGVYVRKDTQIDARVSDAGSSQQRVSEVSNRKDYRTRIVTTANKANLELPEATSPRF</sequence>
<accession>A0A1H9M4K3</accession>
<keyword evidence="2 6" id="KW-0732">Signal</keyword>
<feature type="signal peptide" evidence="6">
    <location>
        <begin position="1"/>
        <end position="24"/>
    </location>
</feature>
<keyword evidence="6" id="KW-0998">Cell outer membrane</keyword>
<dbReference type="OrthoDB" id="9791439at2"/>
<dbReference type="RefSeq" id="WP_093289474.1">
    <property type="nucleotide sequence ID" value="NZ_FOFS01000019.1"/>
</dbReference>
<gene>
    <name evidence="7" type="ORF">SAMN04488038_1192</name>
</gene>
<keyword evidence="5" id="KW-0449">Lipoprotein</keyword>
<dbReference type="PROSITE" id="PS51257">
    <property type="entry name" value="PROKAR_LIPOPROTEIN"/>
    <property type="match status" value="1"/>
</dbReference>
<evidence type="ECO:0000256" key="5">
    <source>
        <dbReference type="ARBA" id="ARBA00023288"/>
    </source>
</evidence>
<evidence type="ECO:0000313" key="8">
    <source>
        <dbReference type="Proteomes" id="UP000199233"/>
    </source>
</evidence>
<name>A0A1H9M4K3_9GAMM</name>
<comment type="subcellular location">
    <subcellularLocation>
        <location evidence="1">Cell outer membrane</location>
        <topology evidence="1">Lipid-anchor</topology>
    </subcellularLocation>
</comment>
<dbReference type="EMBL" id="FOFS01000019">
    <property type="protein sequence ID" value="SER18628.1"/>
    <property type="molecule type" value="Genomic_DNA"/>
</dbReference>
<keyword evidence="8" id="KW-1185">Reference proteome</keyword>
<keyword evidence="4" id="KW-0564">Palmitate</keyword>